<dbReference type="Proteomes" id="UP001497444">
    <property type="component" value="Chromosome 5"/>
</dbReference>
<reference evidence="3" key="1">
    <citation type="submission" date="2024-02" db="EMBL/GenBank/DDBJ databases">
        <authorList>
            <consortium name="ELIXIR-Norway"/>
            <consortium name="Elixir Norway"/>
        </authorList>
    </citation>
    <scope>NUCLEOTIDE SEQUENCE</scope>
</reference>
<feature type="signal peptide" evidence="1">
    <location>
        <begin position="1"/>
        <end position="17"/>
    </location>
</feature>
<organism evidence="3 4">
    <name type="scientific">Sphagnum jensenii</name>
    <dbReference type="NCBI Taxonomy" id="128206"/>
    <lineage>
        <taxon>Eukaryota</taxon>
        <taxon>Viridiplantae</taxon>
        <taxon>Streptophyta</taxon>
        <taxon>Embryophyta</taxon>
        <taxon>Bryophyta</taxon>
        <taxon>Sphagnophytina</taxon>
        <taxon>Sphagnopsida</taxon>
        <taxon>Sphagnales</taxon>
        <taxon>Sphagnaceae</taxon>
        <taxon>Sphagnum</taxon>
    </lineage>
</organism>
<dbReference type="InterPro" id="IPR032867">
    <property type="entry name" value="DYW_dom"/>
</dbReference>
<keyword evidence="4" id="KW-1185">Reference proteome</keyword>
<keyword evidence="1" id="KW-0732">Signal</keyword>
<dbReference type="EMBL" id="OZ020100">
    <property type="protein sequence ID" value="CAK9272636.1"/>
    <property type="molecule type" value="Genomic_DNA"/>
</dbReference>
<evidence type="ECO:0000256" key="1">
    <source>
        <dbReference type="SAM" id="SignalP"/>
    </source>
</evidence>
<dbReference type="PANTHER" id="PTHR47926">
    <property type="entry name" value="PENTATRICOPEPTIDE REPEAT-CONTAINING PROTEIN"/>
    <property type="match status" value="1"/>
</dbReference>
<gene>
    <name evidence="3" type="ORF">CSSPJE1EN1_LOCUS18114</name>
</gene>
<dbReference type="Pfam" id="PF20431">
    <property type="entry name" value="E_motif"/>
    <property type="match status" value="1"/>
</dbReference>
<proteinExistence type="predicted"/>
<dbReference type="InterPro" id="IPR046848">
    <property type="entry name" value="E_motif"/>
</dbReference>
<feature type="domain" description="DYW" evidence="2">
    <location>
        <begin position="188"/>
        <end position="229"/>
    </location>
</feature>
<dbReference type="InterPro" id="IPR046960">
    <property type="entry name" value="PPR_At4g14850-like_plant"/>
</dbReference>
<protein>
    <recommendedName>
        <fullName evidence="2">DYW domain-containing protein</fullName>
    </recommendedName>
</protein>
<feature type="chain" id="PRO_5045274320" description="DYW domain-containing protein" evidence="1">
    <location>
        <begin position="18"/>
        <end position="238"/>
    </location>
</feature>
<name>A0ABP0X3R5_9BRYO</name>
<evidence type="ECO:0000259" key="2">
    <source>
        <dbReference type="Pfam" id="PF14432"/>
    </source>
</evidence>
<evidence type="ECO:0000313" key="4">
    <source>
        <dbReference type="Proteomes" id="UP001497444"/>
    </source>
</evidence>
<dbReference type="Pfam" id="PF14432">
    <property type="entry name" value="DYW_deaminase"/>
    <property type="match status" value="1"/>
</dbReference>
<sequence>MSLWGIAWLTCMQNVGALRMLGECSTRCHLEMWSLGQPYLEDVPSMGMVRKLLNISNGCAKKEAENMIRAIPWKPHVAPSMALLGACRVHGNVEMGECVANEIFELEPENAAGYVLLSNIYAAAGNSHLCENVEQQRKSIGVKKQLARTRIEVNNEVHMFVVDNRDHPQMMEICAELQRLSGLIQDAGYVPSTKFVLHDVEEEAKVFHLCQCSEKLAVALGLINTAPGTLNKKKFAGL</sequence>
<accession>A0ABP0X3R5</accession>
<evidence type="ECO:0000313" key="3">
    <source>
        <dbReference type="EMBL" id="CAK9272636.1"/>
    </source>
</evidence>